<evidence type="ECO:0000256" key="1">
    <source>
        <dbReference type="SAM" id="MobiDB-lite"/>
    </source>
</evidence>
<gene>
    <name evidence="2" type="ORF">FFV09_15490</name>
</gene>
<evidence type="ECO:0000313" key="3">
    <source>
        <dbReference type="Proteomes" id="UP000316968"/>
    </source>
</evidence>
<name>A0A4Y6UWM7_SACBS</name>
<keyword evidence="3" id="KW-1185">Reference proteome</keyword>
<protein>
    <submittedName>
        <fullName evidence="2">Uncharacterized protein</fullName>
    </submittedName>
</protein>
<feature type="region of interest" description="Disordered" evidence="1">
    <location>
        <begin position="178"/>
        <end position="214"/>
    </location>
</feature>
<sequence length="427" mass="46580">MTPLPKHYGTYEIPALIRQLFELEHELQQEDLSLDRAFPCMLFEDDFRYSFTPLDVIPLASTGMDGIHYGFLTDFGLAPDLDHAWIVIVSPVDSDCPVRPVAANLFDWLRAMYTDADALINAFEHGADYRAYVRTREPHEPDEEASEVRRRLVERFGIRPIQDMGAYLDEMREQRKQAVDRETEDGIGVVSTQRTADRSEQAAAGPTVRAGDPGDPVIHAGDPADPVNCAGDPADPVNCAGNPADPVNCAGDPADPVNCAGDPADPVNCAGNPADPVNCAGDPSDSVIHAGDPADPVNCAGNPADPVNCAGDPAASGANRLSPTALPAVDRDFDWGEKREEIQSFWAQASSDEKHVFLRNAQLYSIFQQPSCLEWCMDRLKRDGLPEYAANLGSSFEYVLEPQAQESHTSVIMWSSESASYGDEQDD</sequence>
<evidence type="ECO:0000313" key="2">
    <source>
        <dbReference type="EMBL" id="QDH22123.1"/>
    </source>
</evidence>
<dbReference type="OrthoDB" id="264488at2"/>
<organism evidence="2 3">
    <name type="scientific">Saccharibacillus brassicae</name>
    <dbReference type="NCBI Taxonomy" id="2583377"/>
    <lineage>
        <taxon>Bacteria</taxon>
        <taxon>Bacillati</taxon>
        <taxon>Bacillota</taxon>
        <taxon>Bacilli</taxon>
        <taxon>Bacillales</taxon>
        <taxon>Paenibacillaceae</taxon>
        <taxon>Saccharibacillus</taxon>
    </lineage>
</organism>
<dbReference type="Proteomes" id="UP000316968">
    <property type="component" value="Chromosome"/>
</dbReference>
<proteinExistence type="predicted"/>
<dbReference type="EMBL" id="CP041217">
    <property type="protein sequence ID" value="QDH22123.1"/>
    <property type="molecule type" value="Genomic_DNA"/>
</dbReference>
<reference evidence="2 3" key="1">
    <citation type="submission" date="2019-06" db="EMBL/GenBank/DDBJ databases">
        <title>Saccharibacillus brassicae sp. nov., an endophytic bacterium isolated from Chinese cabbage seeds (Brassica pekinensis).</title>
        <authorList>
            <person name="Jiang L."/>
            <person name="Lee J."/>
            <person name="Kim S.W."/>
        </authorList>
    </citation>
    <scope>NUCLEOTIDE SEQUENCE [LARGE SCALE GENOMIC DNA]</scope>
    <source>
        <strain evidence="3">KCTC 43072 / ATSA2</strain>
    </source>
</reference>
<dbReference type="KEGG" id="saca:FFV09_15490"/>
<accession>A0A4Y6UWM7</accession>
<dbReference type="RefSeq" id="WP_141448667.1">
    <property type="nucleotide sequence ID" value="NZ_CP041217.1"/>
</dbReference>
<dbReference type="AlphaFoldDB" id="A0A4Y6UWM7"/>